<evidence type="ECO:0000259" key="7">
    <source>
        <dbReference type="PROSITE" id="PS51918"/>
    </source>
</evidence>
<accession>A0A084JA01</accession>
<dbReference type="SFLD" id="SFLDG01384">
    <property type="entry name" value="thioether_bond_formation_requi"/>
    <property type="match status" value="1"/>
</dbReference>
<dbReference type="Proteomes" id="UP000028542">
    <property type="component" value="Unassembled WGS sequence"/>
</dbReference>
<dbReference type="CDD" id="cd01335">
    <property type="entry name" value="Radical_SAM"/>
    <property type="match status" value="1"/>
</dbReference>
<keyword evidence="9" id="KW-1185">Reference proteome</keyword>
<evidence type="ECO:0000313" key="9">
    <source>
        <dbReference type="Proteomes" id="UP000028542"/>
    </source>
</evidence>
<keyword evidence="3" id="KW-0949">S-adenosyl-L-methionine</keyword>
<keyword evidence="6" id="KW-0411">Iron-sulfur</keyword>
<keyword evidence="2" id="KW-0004">4Fe-4S</keyword>
<dbReference type="UniPathway" id="UPA00782"/>
<dbReference type="Pfam" id="PF04055">
    <property type="entry name" value="Radical_SAM"/>
    <property type="match status" value="1"/>
</dbReference>
<evidence type="ECO:0000313" key="8">
    <source>
        <dbReference type="EMBL" id="KEZ85785.1"/>
    </source>
</evidence>
<keyword evidence="4" id="KW-0479">Metal-binding</keyword>
<protein>
    <recommendedName>
        <fullName evidence="7">Radical SAM core domain-containing protein</fullName>
    </recommendedName>
</protein>
<dbReference type="InterPro" id="IPR023885">
    <property type="entry name" value="4Fe4S-binding_SPASM_dom"/>
</dbReference>
<dbReference type="SUPFAM" id="SSF102114">
    <property type="entry name" value="Radical SAM enzymes"/>
    <property type="match status" value="1"/>
</dbReference>
<dbReference type="RefSeq" id="WP_035133835.1">
    <property type="nucleotide sequence ID" value="NZ_JPMD01000030.1"/>
</dbReference>
<gene>
    <name evidence="8" type="ORF">IO99_12830</name>
</gene>
<dbReference type="GO" id="GO:0016491">
    <property type="term" value="F:oxidoreductase activity"/>
    <property type="evidence" value="ECO:0007669"/>
    <property type="project" value="InterPro"/>
</dbReference>
<dbReference type="NCBIfam" id="TIGR04085">
    <property type="entry name" value="rSAM_more_4Fe4S"/>
    <property type="match status" value="1"/>
</dbReference>
<dbReference type="PANTHER" id="PTHR43787">
    <property type="entry name" value="FEMO COFACTOR BIOSYNTHESIS PROTEIN NIFB-RELATED"/>
    <property type="match status" value="1"/>
</dbReference>
<organism evidence="8 9">
    <name type="scientific">Clostridium sulfidigenes</name>
    <dbReference type="NCBI Taxonomy" id="318464"/>
    <lineage>
        <taxon>Bacteria</taxon>
        <taxon>Bacillati</taxon>
        <taxon>Bacillota</taxon>
        <taxon>Clostridia</taxon>
        <taxon>Eubacteriales</taxon>
        <taxon>Clostridiaceae</taxon>
        <taxon>Clostridium</taxon>
    </lineage>
</organism>
<dbReference type="AlphaFoldDB" id="A0A084JA01"/>
<proteinExistence type="predicted"/>
<dbReference type="EMBL" id="JPMD01000030">
    <property type="protein sequence ID" value="KEZ85785.1"/>
    <property type="molecule type" value="Genomic_DNA"/>
</dbReference>
<evidence type="ECO:0000256" key="6">
    <source>
        <dbReference type="ARBA" id="ARBA00023014"/>
    </source>
</evidence>
<dbReference type="SFLD" id="SFLDS00029">
    <property type="entry name" value="Radical_SAM"/>
    <property type="match status" value="1"/>
</dbReference>
<dbReference type="InterPro" id="IPR023867">
    <property type="entry name" value="Sulphatase_maturase_rSAM"/>
</dbReference>
<dbReference type="STRING" id="318464.IO99_12830"/>
<sequence length="427" mass="50102">MKLSNYNMKLDIDNKHAIYNTISRKYVLYDDIKRDCIENILNNINKEKYSINEAEVLKIFIKNGIVIEDNLDEFEKITYLFNKTKYQDRRFILIISPTLDCNFRCSYCFEERKNSYISDKTIENLIDFVKRISKEVNTLQVCWFGGEPMLQFEKIKKMTKIFKDICENEGCNYCSTMTTNGYLFNDENISDLDMFNMKRIQITLDGYREFHDKKRPLADGSGTFDKILENINKIADKDIPLYLRINVDQNNAESIPKLFDLIPKNKRNKIIVNICNIFQNIEDVDLFPLYRIAIDKGFNFKFSRKQFQICEGSFINSITVQPDGTITPCQMCAEKGFNFGSIGKAGKLFLKNESEFYKFRSTSALDNENCKTCNRLPLCLGGCYLKRYKDKNVCVAKHKIGKDFWDIIRLEIYSDIKRNLVKELNII</sequence>
<reference evidence="8 9" key="1">
    <citation type="submission" date="2014-07" db="EMBL/GenBank/DDBJ databases">
        <title>Draft genome of Clostridium sulfidigenes 113A isolated from sediments associated with methane hydrate from Krishna Godavari basin.</title>
        <authorList>
            <person name="Honkalas V.S."/>
            <person name="Dabir A.P."/>
            <person name="Arora P."/>
            <person name="Dhakephalkar P.K."/>
        </authorList>
    </citation>
    <scope>NUCLEOTIDE SEQUENCE [LARGE SCALE GENOMIC DNA]</scope>
    <source>
        <strain evidence="8 9">113A</strain>
    </source>
</reference>
<dbReference type="PANTHER" id="PTHR43787:SF3">
    <property type="entry name" value="ARYLSULFATASE REGULATORY PROTEIN"/>
    <property type="match status" value="1"/>
</dbReference>
<dbReference type="InterPro" id="IPR007197">
    <property type="entry name" value="rSAM"/>
</dbReference>
<evidence type="ECO:0000256" key="5">
    <source>
        <dbReference type="ARBA" id="ARBA00023004"/>
    </source>
</evidence>
<name>A0A084JA01_9CLOT</name>
<evidence type="ECO:0000256" key="4">
    <source>
        <dbReference type="ARBA" id="ARBA00022723"/>
    </source>
</evidence>
<comment type="caution">
    <text evidence="8">The sequence shown here is derived from an EMBL/GenBank/DDBJ whole genome shotgun (WGS) entry which is preliminary data.</text>
</comment>
<dbReference type="PROSITE" id="PS51918">
    <property type="entry name" value="RADICAL_SAM"/>
    <property type="match status" value="1"/>
</dbReference>
<evidence type="ECO:0000256" key="1">
    <source>
        <dbReference type="ARBA" id="ARBA00001966"/>
    </source>
</evidence>
<dbReference type="SFLD" id="SFLDG01386">
    <property type="entry name" value="main_SPASM_domain-containing"/>
    <property type="match status" value="1"/>
</dbReference>
<dbReference type="Gene3D" id="3.20.20.70">
    <property type="entry name" value="Aldolase class I"/>
    <property type="match status" value="1"/>
</dbReference>
<keyword evidence="5" id="KW-0408">Iron</keyword>
<evidence type="ECO:0000256" key="3">
    <source>
        <dbReference type="ARBA" id="ARBA00022691"/>
    </source>
</evidence>
<evidence type="ECO:0000256" key="2">
    <source>
        <dbReference type="ARBA" id="ARBA00022485"/>
    </source>
</evidence>
<comment type="cofactor">
    <cofactor evidence="1">
        <name>[4Fe-4S] cluster</name>
        <dbReference type="ChEBI" id="CHEBI:49883"/>
    </cofactor>
</comment>
<dbReference type="InterPro" id="IPR013785">
    <property type="entry name" value="Aldolase_TIM"/>
</dbReference>
<dbReference type="SFLD" id="SFLDG01067">
    <property type="entry name" value="SPASM/twitch_domain_containing"/>
    <property type="match status" value="1"/>
</dbReference>
<dbReference type="eggNOG" id="COG0641">
    <property type="taxonomic scope" value="Bacteria"/>
</dbReference>
<dbReference type="GO" id="GO:0051539">
    <property type="term" value="F:4 iron, 4 sulfur cluster binding"/>
    <property type="evidence" value="ECO:0007669"/>
    <property type="project" value="UniProtKB-KW"/>
</dbReference>
<feature type="domain" description="Radical SAM core" evidence="7">
    <location>
        <begin position="87"/>
        <end position="308"/>
    </location>
</feature>
<dbReference type="InterPro" id="IPR058240">
    <property type="entry name" value="rSAM_sf"/>
</dbReference>
<dbReference type="Pfam" id="PF13186">
    <property type="entry name" value="SPASM"/>
    <property type="match status" value="1"/>
</dbReference>
<dbReference type="GO" id="GO:0046872">
    <property type="term" value="F:metal ion binding"/>
    <property type="evidence" value="ECO:0007669"/>
    <property type="project" value="UniProtKB-KW"/>
</dbReference>